<proteinExistence type="predicted"/>
<keyword evidence="7 11" id="KW-1133">Transmembrane helix</keyword>
<feature type="transmembrane region" description="Helical" evidence="11">
    <location>
        <begin position="348"/>
        <end position="367"/>
    </location>
</feature>
<keyword evidence="13" id="KW-1185">Reference proteome</keyword>
<protein>
    <recommendedName>
        <fullName evidence="10">Xylose transport system permease protein XylH</fullName>
    </recommendedName>
</protein>
<keyword evidence="8 11" id="KW-0472">Membrane</keyword>
<dbReference type="CDD" id="cd06579">
    <property type="entry name" value="TM_PBP1_transp_AraH_like"/>
    <property type="match status" value="1"/>
</dbReference>
<feature type="transmembrane region" description="Helical" evidence="11">
    <location>
        <begin position="207"/>
        <end position="237"/>
    </location>
</feature>
<reference evidence="12 13" key="1">
    <citation type="journal article" date="2006" name="PLoS Genet.">
        <title>Secrets of soil survival revealed by the genome sequence of Arthrobacter aurescens TC1.</title>
        <authorList>
            <person name="Mongodin E.F."/>
            <person name="Shapir N."/>
            <person name="Daugherty S.C."/>
            <person name="DeBoy R.T."/>
            <person name="Emerson J.B."/>
            <person name="Shvartzbeyn A."/>
            <person name="Radune D."/>
            <person name="Vamathevan J."/>
            <person name="Riggs F."/>
            <person name="Grinberg V."/>
            <person name="Khouri H."/>
            <person name="Wackett L.P."/>
            <person name="Nelson K.E."/>
            <person name="Sadowsky M.J."/>
        </authorList>
    </citation>
    <scope>NUCLEOTIDE SEQUENCE [LARGE SCALE GENOMIC DNA]</scope>
    <source>
        <strain evidence="12 13">TC1</strain>
    </source>
</reference>
<evidence type="ECO:0000256" key="6">
    <source>
        <dbReference type="ARBA" id="ARBA00022692"/>
    </source>
</evidence>
<dbReference type="GO" id="GO:0022857">
    <property type="term" value="F:transmembrane transporter activity"/>
    <property type="evidence" value="ECO:0007669"/>
    <property type="project" value="InterPro"/>
</dbReference>
<gene>
    <name evidence="12" type="ordered locus">AAur_1989</name>
</gene>
<sequence length="374" mass="39494">MLNRVSANSPLAGLVEASPAARRNIMTITQNKFTKAAIDERVARRSPLQKLLGRPEVGALVGAIVLFVFFALVSPTFTQPNALATVLYGSSTIGIMAVGVSLLMIGGEFDLSTGVAVISSALTASMFSWYFSTNVWVGVILALLVSLAIGFINGWILMKTKLPSFIVTLATFLMLTGLNLGLTRLIGGSVSSPSISTMDGFDTARGVFASSVTIAGIDVKITVFIWIALVAVATWVLMRTRVGNWIFAVGGDANAARAVGVPVKATKIGLFMGVGFCGWILGMHNLFAFDTVQSGEGVGNEFLYIIAAVIGGCLLTGGYGSAVGGAIGAFIFGMANKGIVYAQWNPDWFKFFLGLMLLLATIVNLIVKRRAELK</sequence>
<keyword evidence="6 11" id="KW-0812">Transmembrane</keyword>
<dbReference type="PANTHER" id="PTHR32196:SF32">
    <property type="entry name" value="XYLOSE TRANSPORT SYSTEM PERMEASE PROTEIN XYLH"/>
    <property type="match status" value="1"/>
</dbReference>
<evidence type="ECO:0000256" key="11">
    <source>
        <dbReference type="SAM" id="Phobius"/>
    </source>
</evidence>
<dbReference type="GO" id="GO:0005886">
    <property type="term" value="C:plasma membrane"/>
    <property type="evidence" value="ECO:0007669"/>
    <property type="project" value="UniProtKB-SubCell"/>
</dbReference>
<dbReference type="HOGENOM" id="CLU_028880_2_2_11"/>
<evidence type="ECO:0000256" key="5">
    <source>
        <dbReference type="ARBA" id="ARBA00022597"/>
    </source>
</evidence>
<evidence type="ECO:0000313" key="12">
    <source>
        <dbReference type="EMBL" id="ABM08201.1"/>
    </source>
</evidence>
<dbReference type="KEGG" id="aau:AAur_1989"/>
<evidence type="ECO:0000256" key="2">
    <source>
        <dbReference type="ARBA" id="ARBA00022448"/>
    </source>
</evidence>
<keyword evidence="5" id="KW-0762">Sugar transport</keyword>
<dbReference type="PANTHER" id="PTHR32196">
    <property type="entry name" value="ABC TRANSPORTER PERMEASE PROTEIN YPHD-RELATED-RELATED"/>
    <property type="match status" value="1"/>
</dbReference>
<evidence type="ECO:0000256" key="8">
    <source>
        <dbReference type="ARBA" id="ARBA00023136"/>
    </source>
</evidence>
<feature type="transmembrane region" description="Helical" evidence="11">
    <location>
        <begin position="301"/>
        <end position="319"/>
    </location>
</feature>
<dbReference type="EMBL" id="CP000474">
    <property type="protein sequence ID" value="ABM08201.1"/>
    <property type="molecule type" value="Genomic_DNA"/>
</dbReference>
<dbReference type="Proteomes" id="UP000000637">
    <property type="component" value="Chromosome"/>
</dbReference>
<evidence type="ECO:0000256" key="7">
    <source>
        <dbReference type="ARBA" id="ARBA00022989"/>
    </source>
</evidence>
<dbReference type="InterPro" id="IPR001851">
    <property type="entry name" value="ABC_transp_permease"/>
</dbReference>
<evidence type="ECO:0000313" key="13">
    <source>
        <dbReference type="Proteomes" id="UP000000637"/>
    </source>
</evidence>
<feature type="transmembrane region" description="Helical" evidence="11">
    <location>
        <begin position="136"/>
        <end position="158"/>
    </location>
</feature>
<dbReference type="AlphaFoldDB" id="A1R672"/>
<keyword evidence="4" id="KW-0997">Cell inner membrane</keyword>
<feature type="transmembrane region" description="Helical" evidence="11">
    <location>
        <begin position="165"/>
        <end position="187"/>
    </location>
</feature>
<evidence type="ECO:0000256" key="3">
    <source>
        <dbReference type="ARBA" id="ARBA00022475"/>
    </source>
</evidence>
<keyword evidence="2" id="KW-0813">Transport</keyword>
<keyword evidence="3" id="KW-1003">Cell membrane</keyword>
<accession>A1R672</accession>
<name>A1R672_PAEAT</name>
<feature type="transmembrane region" description="Helical" evidence="11">
    <location>
        <begin position="57"/>
        <end position="77"/>
    </location>
</feature>
<comment type="function">
    <text evidence="9">Part of the binding-protein-dependent transport system for D-xylose. Probably responsible for the translocation of the substrate across the membrane.</text>
</comment>
<evidence type="ECO:0000256" key="1">
    <source>
        <dbReference type="ARBA" id="ARBA00004651"/>
    </source>
</evidence>
<evidence type="ECO:0000256" key="4">
    <source>
        <dbReference type="ARBA" id="ARBA00022519"/>
    </source>
</evidence>
<feature type="transmembrane region" description="Helical" evidence="11">
    <location>
        <begin position="268"/>
        <end position="289"/>
    </location>
</feature>
<dbReference type="Pfam" id="PF02653">
    <property type="entry name" value="BPD_transp_2"/>
    <property type="match status" value="1"/>
</dbReference>
<dbReference type="eggNOG" id="COG1172">
    <property type="taxonomic scope" value="Bacteria"/>
</dbReference>
<feature type="transmembrane region" description="Helical" evidence="11">
    <location>
        <begin position="111"/>
        <end position="130"/>
    </location>
</feature>
<evidence type="ECO:0000256" key="10">
    <source>
        <dbReference type="ARBA" id="ARBA00035686"/>
    </source>
</evidence>
<comment type="subcellular location">
    <subcellularLocation>
        <location evidence="1">Cell membrane</location>
        <topology evidence="1">Multi-pass membrane protein</topology>
    </subcellularLocation>
</comment>
<evidence type="ECO:0000256" key="9">
    <source>
        <dbReference type="ARBA" id="ARBA00035611"/>
    </source>
</evidence>
<dbReference type="STRING" id="290340.AAur_1989"/>
<organism evidence="12 13">
    <name type="scientific">Paenarthrobacter aurescens (strain TC1)</name>
    <dbReference type="NCBI Taxonomy" id="290340"/>
    <lineage>
        <taxon>Bacteria</taxon>
        <taxon>Bacillati</taxon>
        <taxon>Actinomycetota</taxon>
        <taxon>Actinomycetes</taxon>
        <taxon>Micrococcales</taxon>
        <taxon>Micrococcaceae</taxon>
        <taxon>Paenarthrobacter</taxon>
    </lineage>
</organism>
<feature type="transmembrane region" description="Helical" evidence="11">
    <location>
        <begin position="83"/>
        <end position="104"/>
    </location>
</feature>